<keyword evidence="6" id="KW-0862">Zinc</keyword>
<dbReference type="NCBIfam" id="TIGR00073">
    <property type="entry name" value="hypB"/>
    <property type="match status" value="1"/>
</dbReference>
<gene>
    <name evidence="10" type="ORF">EV138_2127</name>
</gene>
<comment type="similarity">
    <text evidence="1">Belongs to the SIMIBI class G3E GTPase family. HypB/HupM subfamily.</text>
</comment>
<evidence type="ECO:0000256" key="3">
    <source>
        <dbReference type="ARBA" id="ARBA00022723"/>
    </source>
</evidence>
<dbReference type="GO" id="GO:0008270">
    <property type="term" value="F:zinc ion binding"/>
    <property type="evidence" value="ECO:0007669"/>
    <property type="project" value="TreeGrafter"/>
</dbReference>
<dbReference type="PANTHER" id="PTHR30134">
    <property type="entry name" value="HYDROGENASE PROTEIN ASSEMBLY PROTEIN, NICKEL CHAPERONE"/>
    <property type="match status" value="1"/>
</dbReference>
<keyword evidence="4" id="KW-0547">Nucleotide-binding</keyword>
<keyword evidence="11" id="KW-1185">Reference proteome</keyword>
<dbReference type="Pfam" id="PF02492">
    <property type="entry name" value="cobW"/>
    <property type="match status" value="1"/>
</dbReference>
<reference evidence="10 11" key="1">
    <citation type="submission" date="2019-03" db="EMBL/GenBank/DDBJ databases">
        <title>Genomic Encyclopedia of Type Strains, Phase III (KMG-III): the genomes of soil and plant-associated and newly described type strains.</title>
        <authorList>
            <person name="Whitman W."/>
        </authorList>
    </citation>
    <scope>NUCLEOTIDE SEQUENCE [LARGE SCALE GENOMIC DNA]</scope>
    <source>
        <strain evidence="10 11">VKM Ac-2575</strain>
    </source>
</reference>
<dbReference type="InterPro" id="IPR027417">
    <property type="entry name" value="P-loop_NTPase"/>
</dbReference>
<dbReference type="InterPro" id="IPR004392">
    <property type="entry name" value="Hyd_mat_HypB"/>
</dbReference>
<evidence type="ECO:0000313" key="11">
    <source>
        <dbReference type="Proteomes" id="UP000295151"/>
    </source>
</evidence>
<dbReference type="CDD" id="cd05390">
    <property type="entry name" value="HypB"/>
    <property type="match status" value="1"/>
</dbReference>
<dbReference type="GO" id="GO:0051604">
    <property type="term" value="P:protein maturation"/>
    <property type="evidence" value="ECO:0007669"/>
    <property type="project" value="InterPro"/>
</dbReference>
<evidence type="ECO:0000256" key="6">
    <source>
        <dbReference type="ARBA" id="ARBA00022833"/>
    </source>
</evidence>
<evidence type="ECO:0000259" key="9">
    <source>
        <dbReference type="Pfam" id="PF02492"/>
    </source>
</evidence>
<dbReference type="Gene3D" id="3.40.50.300">
    <property type="entry name" value="P-loop containing nucleotide triphosphate hydrolases"/>
    <property type="match status" value="1"/>
</dbReference>
<feature type="compositionally biased region" description="Basic and acidic residues" evidence="8">
    <location>
        <begin position="21"/>
        <end position="46"/>
    </location>
</feature>
<keyword evidence="5" id="KW-0378">Hydrolase</keyword>
<dbReference type="OrthoDB" id="9802035at2"/>
<evidence type="ECO:0000256" key="5">
    <source>
        <dbReference type="ARBA" id="ARBA00022801"/>
    </source>
</evidence>
<dbReference type="Proteomes" id="UP000295151">
    <property type="component" value="Unassembled WGS sequence"/>
</dbReference>
<dbReference type="RefSeq" id="WP_133978188.1">
    <property type="nucleotide sequence ID" value="NZ_SOCE01000001.1"/>
</dbReference>
<comment type="caution">
    <text evidence="10">The sequence shown here is derived from an EMBL/GenBank/DDBJ whole genome shotgun (WGS) entry which is preliminary data.</text>
</comment>
<sequence length="275" mass="29534">MCTTCGCGRPDGTGTRLTVVPDHHHEDHDHDAGHGHGHDGEHEAGHGHGHGHGAEQVIAGPETRTVLLEQEILAKNDGLAAANRHRLTERGISAVNLMSSPGSGKTTVLEHTISAIGDRRKTFVIEGDQETLYDAERIRATGTEVVQINTGAGCHLDAQMMSSGLAELAPPDGSLVFVENVGNLVCPALFDLGEAARVVIISVTEGADKPAKYPYMFRTADLVLLNKIDLLPYVDFDVELCLNLIARIKPDAKILQLSATKGDGMEAWYDWLAEL</sequence>
<evidence type="ECO:0000256" key="7">
    <source>
        <dbReference type="ARBA" id="ARBA00023134"/>
    </source>
</evidence>
<keyword evidence="3" id="KW-0479">Metal-binding</keyword>
<proteinExistence type="inferred from homology"/>
<dbReference type="GO" id="GO:0005525">
    <property type="term" value="F:GTP binding"/>
    <property type="evidence" value="ECO:0007669"/>
    <property type="project" value="UniProtKB-KW"/>
</dbReference>
<feature type="domain" description="CobW/HypB/UreG nucleotide-binding" evidence="9">
    <location>
        <begin position="95"/>
        <end position="255"/>
    </location>
</feature>
<evidence type="ECO:0000256" key="4">
    <source>
        <dbReference type="ARBA" id="ARBA00022741"/>
    </source>
</evidence>
<feature type="region of interest" description="Disordered" evidence="8">
    <location>
        <begin position="12"/>
        <end position="55"/>
    </location>
</feature>
<organism evidence="10 11">
    <name type="scientific">Kribbella voronezhensis</name>
    <dbReference type="NCBI Taxonomy" id="2512212"/>
    <lineage>
        <taxon>Bacteria</taxon>
        <taxon>Bacillati</taxon>
        <taxon>Actinomycetota</taxon>
        <taxon>Actinomycetes</taxon>
        <taxon>Propionibacteriales</taxon>
        <taxon>Kribbellaceae</taxon>
        <taxon>Kribbella</taxon>
    </lineage>
</organism>
<evidence type="ECO:0000256" key="2">
    <source>
        <dbReference type="ARBA" id="ARBA00022596"/>
    </source>
</evidence>
<evidence type="ECO:0000256" key="1">
    <source>
        <dbReference type="ARBA" id="ARBA00006211"/>
    </source>
</evidence>
<keyword evidence="2" id="KW-0533">Nickel</keyword>
<evidence type="ECO:0000313" key="10">
    <source>
        <dbReference type="EMBL" id="TDU88581.1"/>
    </source>
</evidence>
<dbReference type="AlphaFoldDB" id="A0A4R7T9G3"/>
<dbReference type="InterPro" id="IPR003495">
    <property type="entry name" value="CobW/HypB/UreG_nucleotide-bd"/>
</dbReference>
<evidence type="ECO:0000256" key="8">
    <source>
        <dbReference type="SAM" id="MobiDB-lite"/>
    </source>
</evidence>
<accession>A0A4R7T9G3</accession>
<keyword evidence="7" id="KW-0342">GTP-binding</keyword>
<protein>
    <submittedName>
        <fullName evidence="10">Hydrogenase nickel incorporation protein HypB</fullName>
    </submittedName>
</protein>
<name>A0A4R7T9G3_9ACTN</name>
<dbReference type="SUPFAM" id="SSF52540">
    <property type="entry name" value="P-loop containing nucleoside triphosphate hydrolases"/>
    <property type="match status" value="1"/>
</dbReference>
<dbReference type="PANTHER" id="PTHR30134:SF2">
    <property type="entry name" value="HYDROGENASE MATURATION FACTOR HYPB"/>
    <property type="match status" value="1"/>
</dbReference>
<dbReference type="GO" id="GO:0003924">
    <property type="term" value="F:GTPase activity"/>
    <property type="evidence" value="ECO:0007669"/>
    <property type="project" value="InterPro"/>
</dbReference>
<dbReference type="GO" id="GO:0016151">
    <property type="term" value="F:nickel cation binding"/>
    <property type="evidence" value="ECO:0007669"/>
    <property type="project" value="InterPro"/>
</dbReference>
<dbReference type="EMBL" id="SOCE01000001">
    <property type="protein sequence ID" value="TDU88581.1"/>
    <property type="molecule type" value="Genomic_DNA"/>
</dbReference>